<dbReference type="Pfam" id="PF09335">
    <property type="entry name" value="VTT_dom"/>
    <property type="match status" value="1"/>
</dbReference>
<reference evidence="15 16" key="1">
    <citation type="journal article" date="2019" name="Nat. Plants">
        <title>Stout camphor tree genome fills gaps in understanding of flowering plant genome evolution.</title>
        <authorList>
            <person name="Chaw S.M."/>
            <person name="Liu Y.C."/>
            <person name="Wu Y.W."/>
            <person name="Wang H.Y."/>
            <person name="Lin C.I."/>
            <person name="Wu C.S."/>
            <person name="Ke H.M."/>
            <person name="Chang L.Y."/>
            <person name="Hsu C.Y."/>
            <person name="Yang H.T."/>
            <person name="Sudianto E."/>
            <person name="Hsu M.H."/>
            <person name="Wu K.P."/>
            <person name="Wang L.N."/>
            <person name="Leebens-Mack J.H."/>
            <person name="Tsai I.J."/>
        </authorList>
    </citation>
    <scope>NUCLEOTIDE SEQUENCE [LARGE SCALE GENOMIC DNA]</scope>
    <source>
        <strain evidence="16">cv. Chaw 1501</strain>
        <tissue evidence="15">Young leaves</tissue>
    </source>
</reference>
<comment type="similarity">
    <text evidence="2">Belongs to the germin family.</text>
</comment>
<accession>A0A3S3QMU4</accession>
<keyword evidence="8 9" id="KW-0464">Manganese</keyword>
<evidence type="ECO:0000256" key="9">
    <source>
        <dbReference type="PIRSR" id="PIRSR601929-1"/>
    </source>
</evidence>
<feature type="domain" description="Cupin type-1" evidence="14">
    <location>
        <begin position="314"/>
        <end position="438"/>
    </location>
</feature>
<dbReference type="PANTHER" id="PTHR47699">
    <property type="entry name" value="SNARE ASSOCIATED GOLGI PROTEIN FAMILY"/>
    <property type="match status" value="1"/>
</dbReference>
<feature type="binding site" evidence="9">
    <location>
        <position position="355"/>
    </location>
    <ligand>
        <name>oxalate</name>
        <dbReference type="ChEBI" id="CHEBI:30623"/>
    </ligand>
</feature>
<dbReference type="GO" id="GO:0010497">
    <property type="term" value="P:plasmodesmata-mediated intercellular transport"/>
    <property type="evidence" value="ECO:0007669"/>
    <property type="project" value="UniProtKB-ARBA"/>
</dbReference>
<evidence type="ECO:0000313" key="15">
    <source>
        <dbReference type="EMBL" id="RWR86892.1"/>
    </source>
</evidence>
<dbReference type="Gene3D" id="2.60.120.10">
    <property type="entry name" value="Jelly Rolls"/>
    <property type="match status" value="1"/>
</dbReference>
<dbReference type="GO" id="GO:0009506">
    <property type="term" value="C:plasmodesma"/>
    <property type="evidence" value="ECO:0007669"/>
    <property type="project" value="UniProtKB-ARBA"/>
</dbReference>
<feature type="binding site" evidence="10">
    <location>
        <position position="360"/>
    </location>
    <ligand>
        <name>Mn(2+)</name>
        <dbReference type="ChEBI" id="CHEBI:29035"/>
    </ligand>
</feature>
<dbReference type="SUPFAM" id="SSF51182">
    <property type="entry name" value="RmlC-like cupins"/>
    <property type="match status" value="1"/>
</dbReference>
<dbReference type="CDD" id="cd02241">
    <property type="entry name" value="cupin_OxOx"/>
    <property type="match status" value="1"/>
</dbReference>
<keyword evidence="7 11" id="KW-1015">Disulfide bond</keyword>
<keyword evidence="5 9" id="KW-0479">Metal-binding</keyword>
<dbReference type="GO" id="GO:0016020">
    <property type="term" value="C:membrane"/>
    <property type="evidence" value="ECO:0007669"/>
    <property type="project" value="TreeGrafter"/>
</dbReference>
<evidence type="ECO:0000256" key="1">
    <source>
        <dbReference type="ARBA" id="ARBA00004271"/>
    </source>
</evidence>
<dbReference type="SMART" id="SM00835">
    <property type="entry name" value="Cupin_1"/>
    <property type="match status" value="1"/>
</dbReference>
<keyword evidence="4" id="KW-0964">Secreted</keyword>
<evidence type="ECO:0000256" key="6">
    <source>
        <dbReference type="ARBA" id="ARBA00022729"/>
    </source>
</evidence>
<dbReference type="PRINTS" id="PR00325">
    <property type="entry name" value="GERMIN"/>
</dbReference>
<dbReference type="PANTHER" id="PTHR47699:SF1">
    <property type="entry name" value="SNARE ASSOCIATED GOLGI PROTEIN FAMILY"/>
    <property type="match status" value="1"/>
</dbReference>
<proteinExistence type="inferred from homology"/>
<dbReference type="Proteomes" id="UP000283530">
    <property type="component" value="Unassembled WGS sequence"/>
</dbReference>
<feature type="chain" id="PRO_5018612486" evidence="13">
    <location>
        <begin position="23"/>
        <end position="465"/>
    </location>
</feature>
<dbReference type="FunFam" id="2.60.120.10:FF:000025">
    <property type="entry name" value="germin-like protein subfamily 2 member 1"/>
    <property type="match status" value="1"/>
</dbReference>
<evidence type="ECO:0000256" key="2">
    <source>
        <dbReference type="ARBA" id="ARBA00007456"/>
    </source>
</evidence>
<dbReference type="OrthoDB" id="166803at2759"/>
<evidence type="ECO:0000256" key="11">
    <source>
        <dbReference type="PIRSR" id="PIRSR601929-3"/>
    </source>
</evidence>
<feature type="disulfide bond" evidence="11">
    <location>
        <begin position="273"/>
        <end position="291"/>
    </location>
</feature>
<keyword evidence="12" id="KW-1133">Transmembrane helix</keyword>
<feature type="binding site" evidence="9">
    <location>
        <position position="360"/>
    </location>
    <ligand>
        <name>oxalate</name>
        <dbReference type="ChEBI" id="CHEBI:30623"/>
    </ligand>
</feature>
<dbReference type="InterPro" id="IPR006045">
    <property type="entry name" value="Cupin_1"/>
</dbReference>
<dbReference type="GO" id="GO:0030145">
    <property type="term" value="F:manganese ion binding"/>
    <property type="evidence" value="ECO:0007669"/>
    <property type="project" value="InterPro"/>
</dbReference>
<dbReference type="InterPro" id="IPR019780">
    <property type="entry name" value="Germin_Mn-BS"/>
</dbReference>
<feature type="transmembrane region" description="Helical" evidence="12">
    <location>
        <begin position="79"/>
        <end position="104"/>
    </location>
</feature>
<dbReference type="InterPro" id="IPR014710">
    <property type="entry name" value="RmlC-like_jellyroll"/>
</dbReference>
<evidence type="ECO:0000256" key="10">
    <source>
        <dbReference type="PIRSR" id="PIRSR601929-2"/>
    </source>
</evidence>
<comment type="caution">
    <text evidence="15">The sequence shown here is derived from an EMBL/GenBank/DDBJ whole genome shotgun (WGS) entry which is preliminary data.</text>
</comment>
<keyword evidence="3" id="KW-0052">Apoplast</keyword>
<evidence type="ECO:0000256" key="7">
    <source>
        <dbReference type="ARBA" id="ARBA00023157"/>
    </source>
</evidence>
<evidence type="ECO:0000256" key="3">
    <source>
        <dbReference type="ARBA" id="ARBA00022523"/>
    </source>
</evidence>
<feature type="signal peptide" evidence="13">
    <location>
        <begin position="1"/>
        <end position="22"/>
    </location>
</feature>
<organism evidence="15 16">
    <name type="scientific">Cinnamomum micranthum f. kanehirae</name>
    <dbReference type="NCBI Taxonomy" id="337451"/>
    <lineage>
        <taxon>Eukaryota</taxon>
        <taxon>Viridiplantae</taxon>
        <taxon>Streptophyta</taxon>
        <taxon>Embryophyta</taxon>
        <taxon>Tracheophyta</taxon>
        <taxon>Spermatophyta</taxon>
        <taxon>Magnoliopsida</taxon>
        <taxon>Magnoliidae</taxon>
        <taxon>Laurales</taxon>
        <taxon>Lauraceae</taxon>
        <taxon>Cinnamomum</taxon>
    </lineage>
</organism>
<evidence type="ECO:0000259" key="14">
    <source>
        <dbReference type="SMART" id="SM00835"/>
    </source>
</evidence>
<evidence type="ECO:0000256" key="4">
    <source>
        <dbReference type="ARBA" id="ARBA00022525"/>
    </source>
</evidence>
<sequence length="465" mass="50420">MGRGRLGKLWILCLVVAILAVARKAGKQYGWDKDAALQMFRGLSDRLGIWVIPLYVTLHTLTLSLCLPYAVFFEAGASLLFGFLPAIICVFSAKILAASLSFWIGRFLFRGSSTAREWAQGNKYFHILSRGVERDGWKFVLLARFSPIPSYVINYALAATKVGFLMDFLLPTVIGCLPMILQNTSIGSLASIAVASTTGSEKSQVLSYLFPLLGIVSSILISFRIKKYTSEVTGDVELKPAMPSSGENIHECKDNADLSQVSVADSSPLQDICPAAATLTEKPIFINGLLCKNPATITASDFKTSELNQAGDTDNFLRSSAKITTAADFPGLNTQGLSIARTDLAVDGMVVPHAHPRASELFYVSKGVVVAGFIATGGRLYQQSLREGDAFVFPRGLLHFSLNAGYELATAFSFLNGQNPGVVSIMDAMFGSDSVMLDKLVRRMRSLSDLEIGHIRNVTMALERS</sequence>
<dbReference type="Pfam" id="PF00190">
    <property type="entry name" value="Cupin_1"/>
    <property type="match status" value="1"/>
</dbReference>
<keyword evidence="12" id="KW-0812">Transmembrane</keyword>
<dbReference type="PROSITE" id="PS00725">
    <property type="entry name" value="GERMIN"/>
    <property type="match status" value="1"/>
</dbReference>
<dbReference type="InterPro" id="IPR011051">
    <property type="entry name" value="RmlC_Cupin_sf"/>
</dbReference>
<keyword evidence="6 13" id="KW-0732">Signal</keyword>
<dbReference type="GO" id="GO:0048046">
    <property type="term" value="C:apoplast"/>
    <property type="evidence" value="ECO:0007669"/>
    <property type="project" value="UniProtKB-SubCell"/>
</dbReference>
<dbReference type="EMBL" id="QPKB01000006">
    <property type="protein sequence ID" value="RWR86892.1"/>
    <property type="molecule type" value="Genomic_DNA"/>
</dbReference>
<feature type="transmembrane region" description="Helical" evidence="12">
    <location>
        <begin position="48"/>
        <end position="72"/>
    </location>
</feature>
<keyword evidence="12" id="KW-0472">Membrane</keyword>
<evidence type="ECO:0000256" key="8">
    <source>
        <dbReference type="ARBA" id="ARBA00023211"/>
    </source>
</evidence>
<feature type="binding site" evidence="10">
    <location>
        <position position="353"/>
    </location>
    <ligand>
        <name>Mn(2+)</name>
        <dbReference type="ChEBI" id="CHEBI:29035"/>
    </ligand>
</feature>
<protein>
    <submittedName>
        <fullName evidence="15">SNARE associated Golgi protein</fullName>
    </submittedName>
</protein>
<dbReference type="InterPro" id="IPR001929">
    <property type="entry name" value="Germin"/>
</dbReference>
<dbReference type="STRING" id="337451.A0A3S3QMU4"/>
<feature type="binding site" evidence="10">
    <location>
        <position position="399"/>
    </location>
    <ligand>
        <name>Mn(2+)</name>
        <dbReference type="ChEBI" id="CHEBI:29035"/>
    </ligand>
</feature>
<evidence type="ECO:0000313" key="16">
    <source>
        <dbReference type="Proteomes" id="UP000283530"/>
    </source>
</evidence>
<feature type="binding site" evidence="10">
    <location>
        <position position="355"/>
    </location>
    <ligand>
        <name>Mn(2+)</name>
        <dbReference type="ChEBI" id="CHEBI:29035"/>
    </ligand>
</feature>
<dbReference type="GO" id="GO:2000280">
    <property type="term" value="P:regulation of root development"/>
    <property type="evidence" value="ECO:0007669"/>
    <property type="project" value="UniProtKB-ARBA"/>
</dbReference>
<evidence type="ECO:0000256" key="12">
    <source>
        <dbReference type="SAM" id="Phobius"/>
    </source>
</evidence>
<keyword evidence="16" id="KW-1185">Reference proteome</keyword>
<name>A0A3S3QMU4_9MAGN</name>
<gene>
    <name evidence="15" type="ORF">CKAN_01581400</name>
</gene>
<comment type="subcellular location">
    <subcellularLocation>
        <location evidence="1">Secreted</location>
        <location evidence="1">Extracellular space</location>
        <location evidence="1">Apoplast</location>
    </subcellularLocation>
</comment>
<dbReference type="InterPro" id="IPR032816">
    <property type="entry name" value="VTT_dom"/>
</dbReference>
<evidence type="ECO:0000256" key="13">
    <source>
        <dbReference type="SAM" id="SignalP"/>
    </source>
</evidence>
<dbReference type="AlphaFoldDB" id="A0A3S3QMU4"/>
<evidence type="ECO:0000256" key="5">
    <source>
        <dbReference type="ARBA" id="ARBA00022723"/>
    </source>
</evidence>